<dbReference type="CDD" id="cd20071">
    <property type="entry name" value="SET_SMYD"/>
    <property type="match status" value="1"/>
</dbReference>
<dbReference type="Pfam" id="PF00856">
    <property type="entry name" value="SET"/>
    <property type="match status" value="1"/>
</dbReference>
<dbReference type="OrthoDB" id="265717at2759"/>
<evidence type="ECO:0000256" key="1">
    <source>
        <dbReference type="SAM" id="SignalP"/>
    </source>
</evidence>
<proteinExistence type="predicted"/>
<dbReference type="AlphaFoldDB" id="A0A8H7W784"/>
<feature type="signal peptide" evidence="1">
    <location>
        <begin position="1"/>
        <end position="18"/>
    </location>
</feature>
<dbReference type="Gene3D" id="2.170.270.10">
    <property type="entry name" value="SET domain"/>
    <property type="match status" value="1"/>
</dbReference>
<gene>
    <name evidence="3" type="ORF">IFR04_008951</name>
</gene>
<organism evidence="3 4">
    <name type="scientific">Cadophora malorum</name>
    <dbReference type="NCBI Taxonomy" id="108018"/>
    <lineage>
        <taxon>Eukaryota</taxon>
        <taxon>Fungi</taxon>
        <taxon>Dikarya</taxon>
        <taxon>Ascomycota</taxon>
        <taxon>Pezizomycotina</taxon>
        <taxon>Leotiomycetes</taxon>
        <taxon>Helotiales</taxon>
        <taxon>Ploettnerulaceae</taxon>
        <taxon>Cadophora</taxon>
    </lineage>
</organism>
<accession>A0A8H7W784</accession>
<protein>
    <recommendedName>
        <fullName evidence="2">SET domain-containing protein</fullName>
    </recommendedName>
</protein>
<feature type="domain" description="SET" evidence="2">
    <location>
        <begin position="138"/>
        <end position="282"/>
    </location>
</feature>
<dbReference type="SUPFAM" id="SSF82199">
    <property type="entry name" value="SET domain"/>
    <property type="match status" value="1"/>
</dbReference>
<comment type="caution">
    <text evidence="3">The sequence shown here is derived from an EMBL/GenBank/DDBJ whole genome shotgun (WGS) entry which is preliminary data.</text>
</comment>
<evidence type="ECO:0000313" key="4">
    <source>
        <dbReference type="Proteomes" id="UP000664132"/>
    </source>
</evidence>
<evidence type="ECO:0000313" key="3">
    <source>
        <dbReference type="EMBL" id="KAG4417897.1"/>
    </source>
</evidence>
<dbReference type="InterPro" id="IPR001214">
    <property type="entry name" value="SET_dom"/>
</dbReference>
<evidence type="ECO:0000259" key="2">
    <source>
        <dbReference type="PROSITE" id="PS50280"/>
    </source>
</evidence>
<keyword evidence="4" id="KW-1185">Reference proteome</keyword>
<dbReference type="PANTHER" id="PTHR47332:SF6">
    <property type="entry name" value="SET DOMAIN-CONTAINING PROTEIN"/>
    <property type="match status" value="1"/>
</dbReference>
<keyword evidence="1" id="KW-0732">Signal</keyword>
<dbReference type="PANTHER" id="PTHR47332">
    <property type="entry name" value="SET DOMAIN-CONTAINING PROTEIN 5"/>
    <property type="match status" value="1"/>
</dbReference>
<dbReference type="InterPro" id="IPR046341">
    <property type="entry name" value="SET_dom_sf"/>
</dbReference>
<reference evidence="3" key="1">
    <citation type="submission" date="2021-02" db="EMBL/GenBank/DDBJ databases">
        <title>Genome sequence Cadophora malorum strain M34.</title>
        <authorList>
            <person name="Stefanovic E."/>
            <person name="Vu D."/>
            <person name="Scully C."/>
            <person name="Dijksterhuis J."/>
            <person name="Roader J."/>
            <person name="Houbraken J."/>
        </authorList>
    </citation>
    <scope>NUCLEOTIDE SEQUENCE</scope>
    <source>
        <strain evidence="3">M34</strain>
    </source>
</reference>
<dbReference type="PROSITE" id="PS50280">
    <property type="entry name" value="SET"/>
    <property type="match status" value="1"/>
</dbReference>
<sequence>MRSSILAASLSLLSTSHAGQPLNYLFQGDFCSISEKCIYPNFTNTEQLPEANQQHIIQEPPKQEEIKPELKYAPWTEEPQCITDKETKEEFCVYTNANFASGRGISFFTSPKIAAKVVSLPAFTQPDVHKHVNNFTDPPWEVRNVADRGNGLFAIRTLHRGDEIVSDTPVGVYQSDAFFPDWPQGYKYLHKAFQQLPKATREIFVKMAAHNPGDPIMERVNTNAFAGEFEGAPHFLLYPETALMNHDCRPNAMYYHDPSTLVHATYASRTIHPGEEITITYANILEPRAQRQEALTQTWGFECKCSLCTADPAEVRKSDNRIRRIQELQGFLADWSPDSIGTPNMARELLKLYEEEGVHAALGTGHMFAALAYNADGDMKGAKKHAKLAIEAGMVNSGVKDGDREEMESLLRDPRHHWSYNVR</sequence>
<dbReference type="InterPro" id="IPR053185">
    <property type="entry name" value="SET_domain_protein"/>
</dbReference>
<feature type="chain" id="PRO_5034287117" description="SET domain-containing protein" evidence="1">
    <location>
        <begin position="19"/>
        <end position="423"/>
    </location>
</feature>
<dbReference type="EMBL" id="JAFJYH010000142">
    <property type="protein sequence ID" value="KAG4417897.1"/>
    <property type="molecule type" value="Genomic_DNA"/>
</dbReference>
<dbReference type="Proteomes" id="UP000664132">
    <property type="component" value="Unassembled WGS sequence"/>
</dbReference>
<name>A0A8H7W784_9HELO</name>